<evidence type="ECO:0000256" key="18">
    <source>
        <dbReference type="ARBA" id="ARBA00023136"/>
    </source>
</evidence>
<dbReference type="InterPro" id="IPR037120">
    <property type="entry name" value="Haem_peroxidase_sf_animal"/>
</dbReference>
<evidence type="ECO:0000256" key="11">
    <source>
        <dbReference type="ARBA" id="ARBA00022737"/>
    </source>
</evidence>
<dbReference type="GO" id="GO:0006506">
    <property type="term" value="P:GPI anchor biosynthetic process"/>
    <property type="evidence" value="ECO:0007669"/>
    <property type="project" value="UniProtKB-KW"/>
</dbReference>
<evidence type="ECO:0000256" key="23">
    <source>
        <dbReference type="PIRSR" id="PIRSR619791-2"/>
    </source>
</evidence>
<keyword evidence="9 25" id="KW-0812">Transmembrane</keyword>
<evidence type="ECO:0000256" key="22">
    <source>
        <dbReference type="ARBA" id="ARBA00048762"/>
    </source>
</evidence>
<feature type="transmembrane region" description="Helical" evidence="25">
    <location>
        <begin position="1489"/>
        <end position="1508"/>
    </location>
</feature>
<evidence type="ECO:0000256" key="20">
    <source>
        <dbReference type="ARBA" id="ARBA00023324"/>
    </source>
</evidence>
<feature type="chain" id="PRO_5040313515" description="NAD(P)H oxidase (H2O2-forming)" evidence="26">
    <location>
        <begin position="17"/>
        <end position="1782"/>
    </location>
</feature>
<keyword evidence="14" id="KW-0106">Calcium</keyword>
<evidence type="ECO:0000256" key="12">
    <source>
        <dbReference type="ARBA" id="ARBA00022824"/>
    </source>
</evidence>
<evidence type="ECO:0000256" key="17">
    <source>
        <dbReference type="ARBA" id="ARBA00023002"/>
    </source>
</evidence>
<keyword evidence="23" id="KW-0408">Iron</keyword>
<dbReference type="GO" id="GO:0042742">
    <property type="term" value="P:defense response to bacterium"/>
    <property type="evidence" value="ECO:0007669"/>
    <property type="project" value="UniProtKB-ARBA"/>
</dbReference>
<evidence type="ECO:0000256" key="25">
    <source>
        <dbReference type="SAM" id="Phobius"/>
    </source>
</evidence>
<evidence type="ECO:0000259" key="27">
    <source>
        <dbReference type="SMART" id="SM00054"/>
    </source>
</evidence>
<protein>
    <recommendedName>
        <fullName evidence="6">NAD(P)H oxidase (H2O2-forming)</fullName>
        <ecNumber evidence="6">1.6.3.1</ecNumber>
    </recommendedName>
</protein>
<dbReference type="PROSITE" id="PS00018">
    <property type="entry name" value="EF_HAND_1"/>
    <property type="match status" value="1"/>
</dbReference>
<evidence type="ECO:0000256" key="3">
    <source>
        <dbReference type="ARBA" id="ARBA00004687"/>
    </source>
</evidence>
<dbReference type="InterPro" id="IPR017938">
    <property type="entry name" value="Riboflavin_synthase-like_b-brl"/>
</dbReference>
<evidence type="ECO:0000256" key="9">
    <source>
        <dbReference type="ARBA" id="ARBA00022692"/>
    </source>
</evidence>
<accession>A0A9N9TK02</accession>
<evidence type="ECO:0000256" key="13">
    <source>
        <dbReference type="ARBA" id="ARBA00022827"/>
    </source>
</evidence>
<feature type="domain" description="EF-hand" evidence="27">
    <location>
        <begin position="1113"/>
        <end position="1141"/>
    </location>
</feature>
<dbReference type="GO" id="GO:0005789">
    <property type="term" value="C:endoplasmic reticulum membrane"/>
    <property type="evidence" value="ECO:0007669"/>
    <property type="project" value="UniProtKB-SubCell"/>
</dbReference>
<evidence type="ECO:0000256" key="7">
    <source>
        <dbReference type="ARBA" id="ARBA00022502"/>
    </source>
</evidence>
<dbReference type="InterPro" id="IPR050369">
    <property type="entry name" value="RBOH/FRE"/>
</dbReference>
<dbReference type="GO" id="GO:0016174">
    <property type="term" value="F:NAD(P)H oxidase H2O2-forming activity"/>
    <property type="evidence" value="ECO:0007669"/>
    <property type="project" value="UniProtKB-EC"/>
</dbReference>
<reference evidence="28" key="1">
    <citation type="submission" date="2022-01" db="EMBL/GenBank/DDBJ databases">
        <authorList>
            <person name="King R."/>
        </authorList>
    </citation>
    <scope>NUCLEOTIDE SEQUENCE</scope>
</reference>
<dbReference type="SFLD" id="SFLDG01169">
    <property type="entry name" value="NADPH_oxidase_subgroup_(NOX)"/>
    <property type="match status" value="1"/>
</dbReference>
<keyword evidence="13" id="KW-0274">FAD</keyword>
<feature type="transmembrane region" description="Helical" evidence="25">
    <location>
        <begin position="1451"/>
        <end position="1477"/>
    </location>
</feature>
<keyword evidence="23" id="KW-0349">Heme</keyword>
<feature type="transmembrane region" description="Helical" evidence="25">
    <location>
        <begin position="1520"/>
        <end position="1538"/>
    </location>
</feature>
<evidence type="ECO:0000256" key="4">
    <source>
        <dbReference type="ARBA" id="ARBA00005644"/>
    </source>
</evidence>
<gene>
    <name evidence="28" type="ORF">PHYEVI_LOCUS1772</name>
</gene>
<keyword evidence="7" id="KW-0337">GPI-anchor biosynthesis</keyword>
<feature type="transmembrane region" description="Helical" evidence="25">
    <location>
        <begin position="1404"/>
        <end position="1424"/>
    </location>
</feature>
<dbReference type="InterPro" id="IPR013130">
    <property type="entry name" value="Fe3_Rdtase_TM_dom"/>
</dbReference>
<keyword evidence="15" id="KW-0521">NADP</keyword>
<dbReference type="InterPro" id="IPR039261">
    <property type="entry name" value="FNR_nucleotide-bd"/>
</dbReference>
<keyword evidence="18 25" id="KW-0472">Membrane</keyword>
<evidence type="ECO:0000313" key="29">
    <source>
        <dbReference type="Proteomes" id="UP001153712"/>
    </source>
</evidence>
<dbReference type="EMBL" id="OU900103">
    <property type="protein sequence ID" value="CAG9855321.1"/>
    <property type="molecule type" value="Genomic_DNA"/>
</dbReference>
<dbReference type="Pfam" id="PF01794">
    <property type="entry name" value="Ferric_reduct"/>
    <property type="match status" value="1"/>
</dbReference>
<dbReference type="OrthoDB" id="6019201at2759"/>
<dbReference type="PANTHER" id="PTHR11972:SF208">
    <property type="entry name" value="DUAL OXIDASE-LIKE PROTEIN"/>
    <property type="match status" value="1"/>
</dbReference>
<evidence type="ECO:0000256" key="2">
    <source>
        <dbReference type="ARBA" id="ARBA00004424"/>
    </source>
</evidence>
<keyword evidence="10 23" id="KW-0479">Metal-binding</keyword>
<dbReference type="Pfam" id="PF03098">
    <property type="entry name" value="An_peroxidase"/>
    <property type="match status" value="1"/>
</dbReference>
<dbReference type="InterPro" id="IPR013112">
    <property type="entry name" value="FAD-bd_8"/>
</dbReference>
<keyword evidence="8" id="KW-0285">Flavoprotein</keyword>
<evidence type="ECO:0000256" key="21">
    <source>
        <dbReference type="ARBA" id="ARBA00047455"/>
    </source>
</evidence>
<dbReference type="GO" id="GO:0016175">
    <property type="term" value="F:superoxide-generating NAD(P)H oxidase activity"/>
    <property type="evidence" value="ECO:0007669"/>
    <property type="project" value="UniProtKB-ARBA"/>
</dbReference>
<keyword evidence="20" id="KW-0575">Peroxidase</keyword>
<dbReference type="Gene3D" id="1.10.238.10">
    <property type="entry name" value="EF-hand"/>
    <property type="match status" value="1"/>
</dbReference>
<sequence>MKFILFDFVLIAGVGINPPVITPTPTTPAPPKVTTPNYSSKPKDQYWPGKYNGGVNNRTVLADWLLNGNWSSNNVPSDVHKVHEYPGYDGWYNNLARPDSGAIATCELQCMKLTTSVTQKIEHEGFHRDIWWLLETADVNKVVWMESGCNLALKLDVSSGMFINPDEIAELNRIGELRIHVEGKVDVEVPAHEATEHTVYIYLNNSEINRMTVTLPVHLRYQRSQITGGYGKIPLRKPSLLAWCPETLDKICGKGLKVEAPCTEEAKSTCIWKNLTYFSHFDDLELFVPVGDLDDYPLVSIVTLLLGCADRPLLRRWPAAYKDGSYLPAGHNRRNPIELSDQLLSGEIGQKSKNGKNALLVFFGQQVVEEILDAQRPACPPEYFNIPVPSYHNYTTVPGHTQLPLLRTRYDMRTGYSPNNPRQQLNEITPYIDGGLFYGITKQWSDQLRLYSNKTLDPDGRLAFSHDGLFPEYNTDRLPMANPPPPLYHKQFVNNHQTAPVNRFFKLGNPRGNENAFLLSFGVMWFRWHNYLATRIRHHHPQWSSEMVYNEARKWVIATQQNVYLYDWLPQYLDQKIDPYQGYDASIDPQIDQFFQAAAFRFGHTLVVPGVYLRGYTRENCPTKFGNWKANAIRTCNIFWRPQEPMLNKTDDNSSLIDIDRILMGMSVQLSEREDHTIVEDLRGNVFGPLEFPRRDLMAINIQRGRDHGLPDFNSARKAFGLPAYKNFENFTQITDEVREKLRNLYNNDINNIDVWVGGILETDTGPGELFKTIIIDQFTRIRNADRFWFENEHNGLFTKPEIARIRKITVYDILMAVTKMDDIDIPGQPFRAPIGRDSDLINVCKLNKTDNYYHLPQLNDQLLNESCFKPYSYDYFSNSEFSYILTFSFVVAFICGTIGFVFLLIRLKEKEIMKLNAEESCFRRKTLTENAVNWPLFIVTEWVGPKYPTREIILSFQEMKLCVTSFNGIMLRALDFSNDLQKTVTIYHITDRLTLIIHTRHNYDLVINFESEFLRSNFMSEFDKHFIDTNVVTKEVVNLTWSAALKVVVTQENRQARLEMFFRVVFAQAFKITHSSTEILKVDAFIAKEVVDTELTISEFASSLNMTPANEFVKRIFALIDKDKNGFISFREFVDLMIIFADGTEEEKAKLLFDMYDIDGIGHLKQQDFVNMIKSFLETVEGKIDDKNIQKTVNVMLKNAGVEHKTKLTFEDFKKMIGDDLKNLNAAKLGFKGIREADHSYLAKARNTIENIYESKQEIEARFKGQGKRPTEAEPRNSTSIIDEGQEEVIKSKNYKQNDKKYAAFKLVELKSKEIFWMTLYTFVLLAIFAERAYYYSIEREHSGLRQIAGYGVTITRGAASAMMFTYSSLLVTMCRNTITYLRDTIANSYFPFDSYLDLHKYIAYWAFGFTVLHIVGHAFNFYHIATQPSDDLSCLFTNYFHATNEIPKFHYWCWQTMTGFTGIVLTLIWITMYAFTLPITRRKIYNYFWYTHSLYPLFFIFLILHGSGRLIQAPFTHYFLLGPVILFTIDSLISISRKKIEIPVIRAGILPSNVTMLAFRKPENFQYRAGQWVRLACMSLNKNEYHPFTLSSAPDEDTLTVHIRAVGPWTKLIRSIYETSLQTNSKLPKLYLDGPYGEGHQDWDTYDVAILIGGGIGVTPFASILKDVAHKSNKLRTRCQKVYFIWVSRTQKQFEWLVDIIREVENKDTKEFISCHIFITQFYEKFDLRTILLYICERHYQRISNKSLFTNLRAVTHFGRPAFAQFFKTVQYIHESVGAV</sequence>
<dbReference type="SUPFAM" id="SSF47473">
    <property type="entry name" value="EF-hand"/>
    <property type="match status" value="1"/>
</dbReference>
<feature type="region of interest" description="Disordered" evidence="24">
    <location>
        <begin position="22"/>
        <end position="41"/>
    </location>
</feature>
<dbReference type="GO" id="GO:0020037">
    <property type="term" value="F:heme binding"/>
    <property type="evidence" value="ECO:0007669"/>
    <property type="project" value="InterPro"/>
</dbReference>
<dbReference type="PANTHER" id="PTHR11972">
    <property type="entry name" value="NADPH OXIDASE"/>
    <property type="match status" value="1"/>
</dbReference>
<dbReference type="GO" id="GO:0005509">
    <property type="term" value="F:calcium ion binding"/>
    <property type="evidence" value="ECO:0007669"/>
    <property type="project" value="InterPro"/>
</dbReference>
<dbReference type="InterPro" id="IPR011992">
    <property type="entry name" value="EF-hand-dom_pair"/>
</dbReference>
<keyword evidence="16 25" id="KW-1133">Transmembrane helix</keyword>
<feature type="binding site" description="axial binding residue" evidence="23">
    <location>
        <position position="604"/>
    </location>
    <ligand>
        <name>heme b</name>
        <dbReference type="ChEBI" id="CHEBI:60344"/>
    </ligand>
    <ligandPart>
        <name>Fe</name>
        <dbReference type="ChEBI" id="CHEBI:18248"/>
    </ligandPart>
</feature>
<evidence type="ECO:0000256" key="5">
    <source>
        <dbReference type="ARBA" id="ARBA00010345"/>
    </source>
</evidence>
<evidence type="ECO:0000313" key="28">
    <source>
        <dbReference type="EMBL" id="CAG9855321.1"/>
    </source>
</evidence>
<dbReference type="Proteomes" id="UP001153712">
    <property type="component" value="Chromosome 10"/>
</dbReference>
<dbReference type="CDD" id="cd06186">
    <property type="entry name" value="NOX_Duox_like_FAD_NADP"/>
    <property type="match status" value="1"/>
</dbReference>
<comment type="subcellular location">
    <subcellularLocation>
        <location evidence="2">Apical cell membrane</location>
        <topology evidence="2">Multi-pass membrane protein</topology>
    </subcellularLocation>
    <subcellularLocation>
        <location evidence="1">Endoplasmic reticulum membrane</location>
        <topology evidence="1">Single-pass membrane protein</topology>
    </subcellularLocation>
</comment>
<dbReference type="PRINTS" id="PR00457">
    <property type="entry name" value="ANPEROXIDASE"/>
</dbReference>
<dbReference type="InterPro" id="IPR013233">
    <property type="entry name" value="PIG-X/PBN1"/>
</dbReference>
<comment type="pathway">
    <text evidence="3">Glycolipid biosynthesis; glycosylphosphatidylinositol-anchor biosynthesis.</text>
</comment>
<evidence type="ECO:0000256" key="26">
    <source>
        <dbReference type="SAM" id="SignalP"/>
    </source>
</evidence>
<dbReference type="GO" id="GO:0042744">
    <property type="term" value="P:hydrogen peroxide catabolic process"/>
    <property type="evidence" value="ECO:0007669"/>
    <property type="project" value="UniProtKB-KW"/>
</dbReference>
<feature type="transmembrane region" description="Helical" evidence="25">
    <location>
        <begin position="882"/>
        <end position="906"/>
    </location>
</feature>
<dbReference type="GO" id="GO:0016324">
    <property type="term" value="C:apical plasma membrane"/>
    <property type="evidence" value="ECO:0007669"/>
    <property type="project" value="UniProtKB-SubCell"/>
</dbReference>
<feature type="signal peptide" evidence="26">
    <location>
        <begin position="1"/>
        <end position="16"/>
    </location>
</feature>
<keyword evidence="11" id="KW-0677">Repeat</keyword>
<evidence type="ECO:0000256" key="19">
    <source>
        <dbReference type="ARBA" id="ARBA00023180"/>
    </source>
</evidence>
<dbReference type="SMART" id="SM00054">
    <property type="entry name" value="EFh"/>
    <property type="match status" value="3"/>
</dbReference>
<feature type="compositionally biased region" description="Pro residues" evidence="24">
    <location>
        <begin position="22"/>
        <end position="33"/>
    </location>
</feature>
<evidence type="ECO:0000256" key="14">
    <source>
        <dbReference type="ARBA" id="ARBA00022837"/>
    </source>
</evidence>
<keyword evidence="26" id="KW-0732">Signal</keyword>
<dbReference type="InterPro" id="IPR013121">
    <property type="entry name" value="Fe_red_NAD-bd_6"/>
</dbReference>
<dbReference type="GO" id="GO:0006979">
    <property type="term" value="P:response to oxidative stress"/>
    <property type="evidence" value="ECO:0007669"/>
    <property type="project" value="InterPro"/>
</dbReference>
<evidence type="ECO:0000256" key="10">
    <source>
        <dbReference type="ARBA" id="ARBA00022723"/>
    </source>
</evidence>
<dbReference type="SMART" id="SM00780">
    <property type="entry name" value="PIG-X"/>
    <property type="match status" value="1"/>
</dbReference>
<dbReference type="InterPro" id="IPR018247">
    <property type="entry name" value="EF_Hand_1_Ca_BS"/>
</dbReference>
<name>A0A9N9TK02_PHYSR</name>
<dbReference type="SUPFAM" id="SSF63380">
    <property type="entry name" value="Riboflavin synthase domain-like"/>
    <property type="match status" value="1"/>
</dbReference>
<comment type="catalytic activity">
    <reaction evidence="21">
        <text>NADH + O2 + H(+) = H2O2 + NAD(+)</text>
        <dbReference type="Rhea" id="RHEA:11264"/>
        <dbReference type="ChEBI" id="CHEBI:15378"/>
        <dbReference type="ChEBI" id="CHEBI:15379"/>
        <dbReference type="ChEBI" id="CHEBI:16240"/>
        <dbReference type="ChEBI" id="CHEBI:57540"/>
        <dbReference type="ChEBI" id="CHEBI:57945"/>
        <dbReference type="EC" id="1.6.3.1"/>
    </reaction>
</comment>
<evidence type="ECO:0000256" key="1">
    <source>
        <dbReference type="ARBA" id="ARBA00004389"/>
    </source>
</evidence>
<dbReference type="GO" id="GO:0009653">
    <property type="term" value="P:anatomical structure morphogenesis"/>
    <property type="evidence" value="ECO:0007669"/>
    <property type="project" value="UniProtKB-ARBA"/>
</dbReference>
<dbReference type="Pfam" id="PF08030">
    <property type="entry name" value="NAD_binding_6"/>
    <property type="match status" value="1"/>
</dbReference>
<feature type="domain" description="EF-hand" evidence="27">
    <location>
        <begin position="1193"/>
        <end position="1221"/>
    </location>
</feature>
<dbReference type="SUPFAM" id="SSF52343">
    <property type="entry name" value="Ferredoxin reductase-like, C-terminal NADP-linked domain"/>
    <property type="match status" value="1"/>
</dbReference>
<dbReference type="GO" id="GO:0004601">
    <property type="term" value="F:peroxidase activity"/>
    <property type="evidence" value="ECO:0007669"/>
    <property type="project" value="InterPro"/>
</dbReference>
<keyword evidence="20" id="KW-0376">Hydrogen peroxide</keyword>
<dbReference type="InterPro" id="IPR010255">
    <property type="entry name" value="Haem_peroxidase_sf"/>
</dbReference>
<dbReference type="GO" id="GO:0042554">
    <property type="term" value="P:superoxide anion generation"/>
    <property type="evidence" value="ECO:0007669"/>
    <property type="project" value="TreeGrafter"/>
</dbReference>
<dbReference type="Gene3D" id="3.40.50.80">
    <property type="entry name" value="Nucleotide-binding domain of ferredoxin-NADP reductase (FNR) module"/>
    <property type="match status" value="1"/>
</dbReference>
<feature type="transmembrane region" description="Helical" evidence="25">
    <location>
        <begin position="1316"/>
        <end position="1337"/>
    </location>
</feature>
<dbReference type="CDD" id="cd00051">
    <property type="entry name" value="EFh"/>
    <property type="match status" value="1"/>
</dbReference>
<organism evidence="28 29">
    <name type="scientific">Phyllotreta striolata</name>
    <name type="common">Striped flea beetle</name>
    <name type="synonym">Crioceris striolata</name>
    <dbReference type="NCBI Taxonomy" id="444603"/>
    <lineage>
        <taxon>Eukaryota</taxon>
        <taxon>Metazoa</taxon>
        <taxon>Ecdysozoa</taxon>
        <taxon>Arthropoda</taxon>
        <taxon>Hexapoda</taxon>
        <taxon>Insecta</taxon>
        <taxon>Pterygota</taxon>
        <taxon>Neoptera</taxon>
        <taxon>Endopterygota</taxon>
        <taxon>Coleoptera</taxon>
        <taxon>Polyphaga</taxon>
        <taxon>Cucujiformia</taxon>
        <taxon>Chrysomeloidea</taxon>
        <taxon>Chrysomelidae</taxon>
        <taxon>Galerucinae</taxon>
        <taxon>Alticini</taxon>
        <taxon>Phyllotreta</taxon>
    </lineage>
</organism>
<evidence type="ECO:0000256" key="8">
    <source>
        <dbReference type="ARBA" id="ARBA00022630"/>
    </source>
</evidence>
<feature type="domain" description="EF-hand" evidence="27">
    <location>
        <begin position="1149"/>
        <end position="1177"/>
    </location>
</feature>
<comment type="catalytic activity">
    <reaction evidence="22">
        <text>NADPH + O2 + H(+) = H2O2 + NADP(+)</text>
        <dbReference type="Rhea" id="RHEA:11260"/>
        <dbReference type="ChEBI" id="CHEBI:15378"/>
        <dbReference type="ChEBI" id="CHEBI:15379"/>
        <dbReference type="ChEBI" id="CHEBI:16240"/>
        <dbReference type="ChEBI" id="CHEBI:57783"/>
        <dbReference type="ChEBI" id="CHEBI:58349"/>
        <dbReference type="EC" id="1.6.3.1"/>
    </reaction>
</comment>
<dbReference type="Pfam" id="PF00036">
    <property type="entry name" value="EF-hand_1"/>
    <property type="match status" value="1"/>
</dbReference>
<keyword evidence="29" id="KW-1185">Reference proteome</keyword>
<proteinExistence type="inferred from homology"/>
<evidence type="ECO:0000256" key="15">
    <source>
        <dbReference type="ARBA" id="ARBA00022857"/>
    </source>
</evidence>
<dbReference type="Pfam" id="PF08022">
    <property type="entry name" value="FAD_binding_8"/>
    <property type="match status" value="1"/>
</dbReference>
<keyword evidence="17" id="KW-0560">Oxidoreductase</keyword>
<dbReference type="Gene3D" id="2.40.30.10">
    <property type="entry name" value="Translation factors"/>
    <property type="match status" value="1"/>
</dbReference>
<dbReference type="Gene3D" id="1.10.640.10">
    <property type="entry name" value="Haem peroxidase domain superfamily, animal type"/>
    <property type="match status" value="1"/>
</dbReference>
<keyword evidence="19" id="KW-0325">Glycoprotein</keyword>
<comment type="similarity">
    <text evidence="4">In the N-terminal section; belongs to the peroxidase family.</text>
</comment>
<keyword evidence="12" id="KW-0256">Endoplasmic reticulum</keyword>
<comment type="similarity">
    <text evidence="5">Belongs to the PIGX family.</text>
</comment>
<dbReference type="InterPro" id="IPR002048">
    <property type="entry name" value="EF_hand_dom"/>
</dbReference>
<dbReference type="SUPFAM" id="SSF48113">
    <property type="entry name" value="Heme-dependent peroxidases"/>
    <property type="match status" value="1"/>
</dbReference>
<evidence type="ECO:0000256" key="6">
    <source>
        <dbReference type="ARBA" id="ARBA00012698"/>
    </source>
</evidence>
<dbReference type="GO" id="GO:0043020">
    <property type="term" value="C:NADPH oxidase complex"/>
    <property type="evidence" value="ECO:0007669"/>
    <property type="project" value="TreeGrafter"/>
</dbReference>
<dbReference type="EC" id="1.6.3.1" evidence="6"/>
<evidence type="ECO:0000256" key="24">
    <source>
        <dbReference type="SAM" id="MobiDB-lite"/>
    </source>
</evidence>
<evidence type="ECO:0000256" key="16">
    <source>
        <dbReference type="ARBA" id="ARBA00022989"/>
    </source>
</evidence>
<dbReference type="InterPro" id="IPR019791">
    <property type="entry name" value="Haem_peroxidase_animal"/>
</dbReference>
<dbReference type="FunFam" id="2.40.30.10:FF:000059">
    <property type="entry name" value="dual oxidase isoform X1"/>
    <property type="match status" value="1"/>
</dbReference>
<feature type="transmembrane region" description="Helical" evidence="25">
    <location>
        <begin position="1349"/>
        <end position="1374"/>
    </location>
</feature>